<evidence type="ECO:0000313" key="11">
    <source>
        <dbReference type="EMBL" id="CCA75245.1"/>
    </source>
</evidence>
<comment type="caution">
    <text evidence="11">The sequence shown here is derived from an EMBL/GenBank/DDBJ whole genome shotgun (WGS) entry which is preliminary data.</text>
</comment>
<keyword evidence="7" id="KW-0539">Nucleus</keyword>
<feature type="compositionally biased region" description="Polar residues" evidence="9">
    <location>
        <begin position="837"/>
        <end position="847"/>
    </location>
</feature>
<dbReference type="GO" id="GO:0000467">
    <property type="term" value="P:exonucleolytic trimming to generate mature 3'-end of 5.8S rRNA from tricistronic rRNA transcript (SSU-rRNA, 5.8S rRNA, LSU-rRNA)"/>
    <property type="evidence" value="ECO:0007669"/>
    <property type="project" value="InterPro"/>
</dbReference>
<gene>
    <name evidence="11" type="ORF">PIIN_09229</name>
</gene>
<sequence length="847" mass="95232">MSVEASRPSLEDSLDEFIALLKQKTDETVTAANALPPDIAFHRSLDRKFRADLDKTTERVLKLTNRLLKLAETVSIKPANAGARKKNTELDSDEDALEDEHDVVDKFHSVVVDTMDPLLEHALYSLDVHTGRVKARADVPVVKKEKSKPDTTRLPANVLHANNLVKPQTRFIEPVNNSNDLVWRHTLQQKWHAAQIGSSRPPSSAHPYFKEITSLSHPPSMFLSRPPIPPKSFDDTPFTFVESLNGLHSLLDQLKQSEEIAIDLEYHSYRSYYGFVCLMQVSNRQQDWVVDCLVPEIRANLEILNEVFTDPNIVKVLHGAESDIVWLQENFHLYIVNLFDTFHASRALELPRHSLAFLLSAYCDFTADKRYQLADWRIRPLPAEMLHYARSDTHFLLFIYDQLREALLEKGKNPSTPPAEDAPPLSDPQLRYIRRVLSNSAQTSLREFVRERYDAVEGTGMRGWAGLLKKWNRRSLLVPGVERNIFLAVHAWRDRVAREEDESPVFVISNQLLLSLMEKPVPVNLTALFASFPGSVPSLIRKRGAELLKVMQDAAVAPIDAAKMEPMLLEEDAIIFDATANAITTDLPSHTLPPSQSIVPVVGLWEPTKPPIIAKRSTLFGGKLGDTDSQGAGAKLAVRTSTLFGARLTSARLAESSTDAIRKSIQDIHNSIMNTSKKEVVVQTQSIVKQAPQPKSDPNPPSLEEQPQPAPQPMLAEVEFIPRSRRTIRRQDDDDVVIIGQRKQKRKRNADDSLSDKASSSKRSKLTTAQVESDQGVDSEIAVFDYGAEPNLLDEGALRKEQGNVSFKKERREAQKRDGAKLDFGEFRRAPKKTNEPKSGNKSITYR</sequence>
<evidence type="ECO:0000256" key="6">
    <source>
        <dbReference type="ARBA" id="ARBA00022839"/>
    </source>
</evidence>
<protein>
    <submittedName>
        <fullName evidence="11">Related to nucleolar 100K polymyositis-scleroderma protein</fullName>
    </submittedName>
</protein>
<organism evidence="11 12">
    <name type="scientific">Serendipita indica (strain DSM 11827)</name>
    <name type="common">Root endophyte fungus</name>
    <name type="synonym">Piriformospora indica</name>
    <dbReference type="NCBI Taxonomy" id="1109443"/>
    <lineage>
        <taxon>Eukaryota</taxon>
        <taxon>Fungi</taxon>
        <taxon>Dikarya</taxon>
        <taxon>Basidiomycota</taxon>
        <taxon>Agaricomycotina</taxon>
        <taxon>Agaricomycetes</taxon>
        <taxon>Sebacinales</taxon>
        <taxon>Serendipitaceae</taxon>
        <taxon>Serendipita</taxon>
    </lineage>
</organism>
<dbReference type="InParanoid" id="G4TVA2"/>
<dbReference type="InterPro" id="IPR045092">
    <property type="entry name" value="Rrp6-like"/>
</dbReference>
<evidence type="ECO:0000256" key="8">
    <source>
        <dbReference type="ARBA" id="ARBA00043957"/>
    </source>
</evidence>
<dbReference type="Pfam" id="PF01612">
    <property type="entry name" value="DNA_pol_A_exo1"/>
    <property type="match status" value="1"/>
</dbReference>
<dbReference type="PROSITE" id="PS50967">
    <property type="entry name" value="HRDC"/>
    <property type="match status" value="1"/>
</dbReference>
<accession>G4TVA2</accession>
<dbReference type="Pfam" id="PF08066">
    <property type="entry name" value="PMC2NT"/>
    <property type="match status" value="1"/>
</dbReference>
<dbReference type="GO" id="GO:0071035">
    <property type="term" value="P:nuclear polyadenylation-dependent rRNA catabolic process"/>
    <property type="evidence" value="ECO:0007669"/>
    <property type="project" value="TreeGrafter"/>
</dbReference>
<dbReference type="GO" id="GO:0005730">
    <property type="term" value="C:nucleolus"/>
    <property type="evidence" value="ECO:0007669"/>
    <property type="project" value="TreeGrafter"/>
</dbReference>
<reference evidence="11 12" key="1">
    <citation type="journal article" date="2011" name="PLoS Pathog.">
        <title>Endophytic Life Strategies Decoded by Genome and Transcriptome Analyses of the Mutualistic Root Symbiont Piriformospora indica.</title>
        <authorList>
            <person name="Zuccaro A."/>
            <person name="Lahrmann U."/>
            <person name="Guldener U."/>
            <person name="Langen G."/>
            <person name="Pfiffi S."/>
            <person name="Biedenkopf D."/>
            <person name="Wong P."/>
            <person name="Samans B."/>
            <person name="Grimm C."/>
            <person name="Basiewicz M."/>
            <person name="Murat C."/>
            <person name="Martin F."/>
            <person name="Kogel K.H."/>
        </authorList>
    </citation>
    <scope>NUCLEOTIDE SEQUENCE [LARGE SCALE GENOMIC DNA]</scope>
    <source>
        <strain evidence="11 12">DSM 11827</strain>
    </source>
</reference>
<keyword evidence="6" id="KW-0269">Exonuclease</keyword>
<evidence type="ECO:0000256" key="2">
    <source>
        <dbReference type="ARBA" id="ARBA00022552"/>
    </source>
</evidence>
<dbReference type="InterPro" id="IPR002562">
    <property type="entry name" value="3'-5'_exonuclease_dom"/>
</dbReference>
<evidence type="ECO:0000256" key="7">
    <source>
        <dbReference type="ARBA" id="ARBA00023242"/>
    </source>
</evidence>
<dbReference type="GO" id="GO:0000175">
    <property type="term" value="F:3'-5'-RNA exonuclease activity"/>
    <property type="evidence" value="ECO:0007669"/>
    <property type="project" value="InterPro"/>
</dbReference>
<dbReference type="PANTHER" id="PTHR12124:SF47">
    <property type="entry name" value="EXOSOME COMPONENT 10"/>
    <property type="match status" value="1"/>
</dbReference>
<dbReference type="GO" id="GO:0071036">
    <property type="term" value="P:nuclear polyadenylation-dependent snoRNA catabolic process"/>
    <property type="evidence" value="ECO:0007669"/>
    <property type="project" value="TreeGrafter"/>
</dbReference>
<keyword evidence="4" id="KW-0378">Hydrolase</keyword>
<evidence type="ECO:0000256" key="1">
    <source>
        <dbReference type="ARBA" id="ARBA00004123"/>
    </source>
</evidence>
<dbReference type="Pfam" id="PF00570">
    <property type="entry name" value="HRDC"/>
    <property type="match status" value="1"/>
</dbReference>
<dbReference type="CDD" id="cd06147">
    <property type="entry name" value="Rrp6p_like_exo"/>
    <property type="match status" value="1"/>
</dbReference>
<dbReference type="GO" id="GO:0071037">
    <property type="term" value="P:nuclear polyadenylation-dependent snRNA catabolic process"/>
    <property type="evidence" value="ECO:0007669"/>
    <property type="project" value="TreeGrafter"/>
</dbReference>
<proteinExistence type="inferred from homology"/>
<dbReference type="GO" id="GO:0071044">
    <property type="term" value="P:histone mRNA catabolic process"/>
    <property type="evidence" value="ECO:0007669"/>
    <property type="project" value="TreeGrafter"/>
</dbReference>
<dbReference type="GO" id="GO:0071038">
    <property type="term" value="P:TRAMP-dependent tRNA surveillance pathway"/>
    <property type="evidence" value="ECO:0007669"/>
    <property type="project" value="TreeGrafter"/>
</dbReference>
<dbReference type="SUPFAM" id="SSF53098">
    <property type="entry name" value="Ribonuclease H-like"/>
    <property type="match status" value="1"/>
</dbReference>
<name>G4TVA2_SERID</name>
<dbReference type="Gene3D" id="3.30.420.10">
    <property type="entry name" value="Ribonuclease H-like superfamily/Ribonuclease H"/>
    <property type="match status" value="1"/>
</dbReference>
<keyword evidence="3" id="KW-0540">Nuclease</keyword>
<dbReference type="GO" id="GO:0071051">
    <property type="term" value="P:poly(A)-dependent snoRNA 3'-end processing"/>
    <property type="evidence" value="ECO:0007669"/>
    <property type="project" value="TreeGrafter"/>
</dbReference>
<dbReference type="GO" id="GO:0003727">
    <property type="term" value="F:single-stranded RNA binding"/>
    <property type="evidence" value="ECO:0007669"/>
    <property type="project" value="TreeGrafter"/>
</dbReference>
<dbReference type="AlphaFoldDB" id="G4TVA2"/>
<feature type="region of interest" description="Disordered" evidence="9">
    <location>
        <begin position="683"/>
        <end position="847"/>
    </location>
</feature>
<evidence type="ECO:0000313" key="12">
    <source>
        <dbReference type="Proteomes" id="UP000007148"/>
    </source>
</evidence>
<dbReference type="Proteomes" id="UP000007148">
    <property type="component" value="Unassembled WGS sequence"/>
</dbReference>
<dbReference type="GO" id="GO:0071040">
    <property type="term" value="P:nuclear polyadenylation-dependent antisense transcript catabolic process"/>
    <property type="evidence" value="ECO:0007669"/>
    <property type="project" value="TreeGrafter"/>
</dbReference>
<evidence type="ECO:0000256" key="4">
    <source>
        <dbReference type="ARBA" id="ARBA00022801"/>
    </source>
</evidence>
<dbReference type="EMBL" id="CAFZ01000418">
    <property type="protein sequence ID" value="CCA75245.1"/>
    <property type="molecule type" value="Genomic_DNA"/>
</dbReference>
<dbReference type="SMART" id="SM00474">
    <property type="entry name" value="35EXOc"/>
    <property type="match status" value="1"/>
</dbReference>
<evidence type="ECO:0000256" key="3">
    <source>
        <dbReference type="ARBA" id="ARBA00022722"/>
    </source>
</evidence>
<dbReference type="STRING" id="1109443.G4TVA2"/>
<dbReference type="InterPro" id="IPR002121">
    <property type="entry name" value="HRDC_dom"/>
</dbReference>
<dbReference type="InterPro" id="IPR049559">
    <property type="entry name" value="Rrp6p-like_exo"/>
</dbReference>
<dbReference type="OrthoDB" id="2250022at2759"/>
<dbReference type="eggNOG" id="KOG2206">
    <property type="taxonomic scope" value="Eukaryota"/>
</dbReference>
<dbReference type="PANTHER" id="PTHR12124">
    <property type="entry name" value="POLYMYOSITIS/SCLERODERMA AUTOANTIGEN-RELATED"/>
    <property type="match status" value="1"/>
</dbReference>
<dbReference type="FunCoup" id="G4TVA2">
    <property type="interactions" value="718"/>
</dbReference>
<dbReference type="FunFam" id="3.30.420.10:FF:000059">
    <property type="entry name" value="Exosome complex exonuclease Rrp6"/>
    <property type="match status" value="1"/>
</dbReference>
<dbReference type="SMART" id="SM00341">
    <property type="entry name" value="HRDC"/>
    <property type="match status" value="1"/>
</dbReference>
<evidence type="ECO:0000259" key="10">
    <source>
        <dbReference type="PROSITE" id="PS50967"/>
    </source>
</evidence>
<evidence type="ECO:0000256" key="5">
    <source>
        <dbReference type="ARBA" id="ARBA00022835"/>
    </source>
</evidence>
<keyword evidence="2" id="KW-0698">rRNA processing</keyword>
<dbReference type="OMA" id="YRAVHAW"/>
<dbReference type="InterPro" id="IPR036397">
    <property type="entry name" value="RNaseH_sf"/>
</dbReference>
<feature type="domain" description="HRDC" evidence="10">
    <location>
        <begin position="479"/>
        <end position="561"/>
    </location>
</feature>
<dbReference type="InterPro" id="IPR010997">
    <property type="entry name" value="HRDC-like_sf"/>
</dbReference>
<feature type="compositionally biased region" description="Basic and acidic residues" evidence="9">
    <location>
        <begin position="796"/>
        <end position="836"/>
    </location>
</feature>
<dbReference type="InterPro" id="IPR012588">
    <property type="entry name" value="Exosome-assoc_fac_Rrp6_N"/>
</dbReference>
<evidence type="ECO:0000256" key="9">
    <source>
        <dbReference type="SAM" id="MobiDB-lite"/>
    </source>
</evidence>
<comment type="similarity">
    <text evidence="8">Belongs to the exosome component 10/RRP6 family.</text>
</comment>
<dbReference type="HOGENOM" id="CLU_010129_3_0_1"/>
<dbReference type="SUPFAM" id="SSF47819">
    <property type="entry name" value="HRDC-like"/>
    <property type="match status" value="1"/>
</dbReference>
<dbReference type="GO" id="GO:0071039">
    <property type="term" value="P:nuclear polyadenylation-dependent CUT catabolic process"/>
    <property type="evidence" value="ECO:0007669"/>
    <property type="project" value="TreeGrafter"/>
</dbReference>
<dbReference type="InterPro" id="IPR012337">
    <property type="entry name" value="RNaseH-like_sf"/>
</dbReference>
<dbReference type="Gene3D" id="1.10.150.80">
    <property type="entry name" value="HRDC domain"/>
    <property type="match status" value="1"/>
</dbReference>
<dbReference type="GO" id="GO:0000166">
    <property type="term" value="F:nucleotide binding"/>
    <property type="evidence" value="ECO:0007669"/>
    <property type="project" value="InterPro"/>
</dbReference>
<keyword evidence="5" id="KW-0271">Exosome</keyword>
<comment type="subcellular location">
    <subcellularLocation>
        <location evidence="1">Nucleus</location>
    </subcellularLocation>
</comment>
<keyword evidence="12" id="KW-1185">Reference proteome</keyword>
<dbReference type="GO" id="GO:0000176">
    <property type="term" value="C:nuclear exosome (RNase complex)"/>
    <property type="evidence" value="ECO:0007669"/>
    <property type="project" value="InterPro"/>
</dbReference>
<dbReference type="InterPro" id="IPR044876">
    <property type="entry name" value="HRDC_dom_sf"/>
</dbReference>